<accession>A0A1G8G4B5</accession>
<evidence type="ECO:0000313" key="2">
    <source>
        <dbReference type="Proteomes" id="UP000199274"/>
    </source>
</evidence>
<proteinExistence type="predicted"/>
<sequence>MVTIVDYKSIEKEDGESFLVLVLQGGIEPVKSQATGKVYFTARTANVPATFDEITCRSLVGSQFEGIIRKVKSEPYQYTIKETGEIVKLDYRYEYVIDTDEIIKDQVIEEEFVA</sequence>
<dbReference type="RefSeq" id="WP_091258552.1">
    <property type="nucleotide sequence ID" value="NZ_FNDB01000017.1"/>
</dbReference>
<dbReference type="OrthoDB" id="676860at2"/>
<dbReference type="AlphaFoldDB" id="A0A1G8G4B5"/>
<dbReference type="EMBL" id="FNDB01000017">
    <property type="protein sequence ID" value="SDH89278.1"/>
    <property type="molecule type" value="Genomic_DNA"/>
</dbReference>
<name>A0A1G8G4B5_9FLAO</name>
<evidence type="ECO:0000313" key="1">
    <source>
        <dbReference type="EMBL" id="SDH89278.1"/>
    </source>
</evidence>
<dbReference type="Proteomes" id="UP000199274">
    <property type="component" value="Unassembled WGS sequence"/>
</dbReference>
<reference evidence="2" key="1">
    <citation type="submission" date="2016-10" db="EMBL/GenBank/DDBJ databases">
        <authorList>
            <person name="Varghese N."/>
            <person name="Submissions S."/>
        </authorList>
    </citation>
    <scope>NUCLEOTIDE SEQUENCE [LARGE SCALE GENOMIC DNA]</scope>
    <source>
        <strain evidence="2">CGMCC 1.2747</strain>
    </source>
</reference>
<keyword evidence="2" id="KW-1185">Reference proteome</keyword>
<dbReference type="STRING" id="178355.SAMN04488062_11719"/>
<gene>
    <name evidence="1" type="ORF">SAMN04488062_11719</name>
</gene>
<organism evidence="1 2">
    <name type="scientific">Flavobacterium omnivorum</name>
    <dbReference type="NCBI Taxonomy" id="178355"/>
    <lineage>
        <taxon>Bacteria</taxon>
        <taxon>Pseudomonadati</taxon>
        <taxon>Bacteroidota</taxon>
        <taxon>Flavobacteriia</taxon>
        <taxon>Flavobacteriales</taxon>
        <taxon>Flavobacteriaceae</taxon>
        <taxon>Flavobacterium</taxon>
    </lineage>
</organism>
<protein>
    <submittedName>
        <fullName evidence="1">Uncharacterized protein</fullName>
    </submittedName>
</protein>